<dbReference type="PROSITE" id="PS51066">
    <property type="entry name" value="ZF_FPG_2"/>
    <property type="match status" value="1"/>
</dbReference>
<dbReference type="SMART" id="SM01232">
    <property type="entry name" value="H2TH"/>
    <property type="match status" value="1"/>
</dbReference>
<dbReference type="STRING" id="549386.SAMN02927923_01514"/>
<dbReference type="Pfam" id="PF06831">
    <property type="entry name" value="H2TH"/>
    <property type="match status" value="1"/>
</dbReference>
<name>A0A1G5GHL7_9HYPH</name>
<comment type="catalytic activity">
    <reaction evidence="14 15">
        <text>2'-deoxyribonucleotide-(2'-deoxyribose 5'-phosphate)-2'-deoxyribonucleotide-DNA = a 3'-end 2'-deoxyribonucleotide-(2,3-dehydro-2,3-deoxyribose 5'-phosphate)-DNA + a 5'-end 5'-phospho-2'-deoxyribonucleoside-DNA + H(+)</text>
        <dbReference type="Rhea" id="RHEA:66592"/>
        <dbReference type="Rhea" id="RHEA-COMP:13180"/>
        <dbReference type="Rhea" id="RHEA-COMP:16897"/>
        <dbReference type="Rhea" id="RHEA-COMP:17067"/>
        <dbReference type="ChEBI" id="CHEBI:15378"/>
        <dbReference type="ChEBI" id="CHEBI:136412"/>
        <dbReference type="ChEBI" id="CHEBI:157695"/>
        <dbReference type="ChEBI" id="CHEBI:167181"/>
        <dbReference type="EC" id="4.2.99.18"/>
    </reaction>
</comment>
<dbReference type="HAMAP" id="MF_00103">
    <property type="entry name" value="Fapy_DNA_glycosyl"/>
    <property type="match status" value="1"/>
</dbReference>
<dbReference type="InterPro" id="IPR015886">
    <property type="entry name" value="H2TH_FPG"/>
</dbReference>
<keyword evidence="9 15" id="KW-0238">DNA-binding</keyword>
<dbReference type="InterPro" id="IPR012319">
    <property type="entry name" value="FPG_cat"/>
</dbReference>
<feature type="active site" description="Proton donor; for beta-elimination activity" evidence="15">
    <location>
        <position position="58"/>
    </location>
</feature>
<dbReference type="Gene3D" id="1.10.8.50">
    <property type="match status" value="1"/>
</dbReference>
<evidence type="ECO:0000256" key="2">
    <source>
        <dbReference type="ARBA" id="ARBA00009409"/>
    </source>
</evidence>
<feature type="active site" description="Proton donor; for delta-elimination activity" evidence="15">
    <location>
        <position position="283"/>
    </location>
</feature>
<evidence type="ECO:0000259" key="17">
    <source>
        <dbReference type="PROSITE" id="PS51068"/>
    </source>
</evidence>
<keyword evidence="11 15" id="KW-0456">Lyase</keyword>
<keyword evidence="4 15" id="KW-0479">Metal-binding</keyword>
<evidence type="ECO:0000256" key="13">
    <source>
        <dbReference type="ARBA" id="ARBA00023295"/>
    </source>
</evidence>
<dbReference type="OrthoDB" id="9800855at2"/>
<feature type="domain" description="Formamidopyrimidine-DNA glycosylase catalytic" evidence="17">
    <location>
        <begin position="2"/>
        <end position="126"/>
    </location>
</feature>
<keyword evidence="5 15" id="KW-0227">DNA damage</keyword>
<keyword evidence="19" id="KW-1185">Reference proteome</keyword>
<dbReference type="InterPro" id="IPR020629">
    <property type="entry name" value="FPG_Glyclase"/>
</dbReference>
<dbReference type="GO" id="GO:0034039">
    <property type="term" value="F:8-oxo-7,8-dihydroguanine DNA N-glycosylase activity"/>
    <property type="evidence" value="ECO:0007669"/>
    <property type="project" value="TreeGrafter"/>
</dbReference>
<organism evidence="18 19">
    <name type="scientific">Microvirga guangxiensis</name>
    <dbReference type="NCBI Taxonomy" id="549386"/>
    <lineage>
        <taxon>Bacteria</taxon>
        <taxon>Pseudomonadati</taxon>
        <taxon>Pseudomonadota</taxon>
        <taxon>Alphaproteobacteria</taxon>
        <taxon>Hyphomicrobiales</taxon>
        <taxon>Methylobacteriaceae</taxon>
        <taxon>Microvirga</taxon>
    </lineage>
</organism>
<sequence>MPELPEVETVRRGLEPAMVGARFTKVMQRRPDLRFPFPERFAERLEGQEVRALGRRAKYLLADLSSGEVLIMHLGMSGRFLVTKGGETRMPGEFHHEHGGLGAHDHVVFQLSNGASVTYNDARRFGFMDLVPRSEIETCKHFAGMGIEPLGNELSGETIAALFAGRRTPLKAALLDQRLIAGLGNIYVCEALFRTGLHPEAPAGSLAAKSGKPTEKAHQLAEVIRDVLSEAVTAGGSTLRDHAQVDGSLGYFQHSFRVYDREGEPCVTPQCTGTVSRLVQSGRSTFYCPVCQKASRTR</sequence>
<dbReference type="EMBL" id="FMVJ01000004">
    <property type="protein sequence ID" value="SCY50994.1"/>
    <property type="molecule type" value="Genomic_DNA"/>
</dbReference>
<dbReference type="Proteomes" id="UP000199569">
    <property type="component" value="Unassembled WGS sequence"/>
</dbReference>
<feature type="active site" description="Schiff-base intermediate with DNA" evidence="15">
    <location>
        <position position="2"/>
    </location>
</feature>
<evidence type="ECO:0000313" key="19">
    <source>
        <dbReference type="Proteomes" id="UP000199569"/>
    </source>
</evidence>
<dbReference type="AlphaFoldDB" id="A0A1G5GHL7"/>
<evidence type="ECO:0000256" key="5">
    <source>
        <dbReference type="ARBA" id="ARBA00022763"/>
    </source>
</evidence>
<evidence type="ECO:0000256" key="9">
    <source>
        <dbReference type="ARBA" id="ARBA00023125"/>
    </source>
</evidence>
<feature type="domain" description="FPG-type" evidence="16">
    <location>
        <begin position="257"/>
        <end position="293"/>
    </location>
</feature>
<dbReference type="Gene3D" id="3.20.190.10">
    <property type="entry name" value="MutM-like, N-terminal"/>
    <property type="match status" value="1"/>
</dbReference>
<evidence type="ECO:0000256" key="1">
    <source>
        <dbReference type="ARBA" id="ARBA00001668"/>
    </source>
</evidence>
<evidence type="ECO:0000313" key="18">
    <source>
        <dbReference type="EMBL" id="SCY50994.1"/>
    </source>
</evidence>
<keyword evidence="6 15" id="KW-0863">Zinc-finger</keyword>
<feature type="binding site" evidence="15">
    <location>
        <position position="123"/>
    </location>
    <ligand>
        <name>DNA</name>
        <dbReference type="ChEBI" id="CHEBI:16991"/>
    </ligand>
</feature>
<evidence type="ECO:0000256" key="14">
    <source>
        <dbReference type="ARBA" id="ARBA00044632"/>
    </source>
</evidence>
<comment type="subunit">
    <text evidence="3 15">Monomer.</text>
</comment>
<comment type="similarity">
    <text evidence="2 15">Belongs to the FPG family.</text>
</comment>
<accession>A0A1G5GHL7</accession>
<comment type="cofactor">
    <cofactor evidence="15">
        <name>Zn(2+)</name>
        <dbReference type="ChEBI" id="CHEBI:29105"/>
    </cofactor>
    <text evidence="15">Binds 1 zinc ion per subunit.</text>
</comment>
<dbReference type="GO" id="GO:0006284">
    <property type="term" value="P:base-excision repair"/>
    <property type="evidence" value="ECO:0007669"/>
    <property type="project" value="InterPro"/>
</dbReference>
<dbReference type="EC" id="3.2.2.23" evidence="15"/>
<evidence type="ECO:0000256" key="7">
    <source>
        <dbReference type="ARBA" id="ARBA00022801"/>
    </source>
</evidence>
<feature type="binding site" evidence="15">
    <location>
        <position position="104"/>
    </location>
    <ligand>
        <name>DNA</name>
        <dbReference type="ChEBI" id="CHEBI:16991"/>
    </ligand>
</feature>
<dbReference type="NCBIfam" id="TIGR00577">
    <property type="entry name" value="fpg"/>
    <property type="match status" value="1"/>
</dbReference>
<evidence type="ECO:0000256" key="12">
    <source>
        <dbReference type="ARBA" id="ARBA00023268"/>
    </source>
</evidence>
<dbReference type="SUPFAM" id="SSF46946">
    <property type="entry name" value="S13-like H2TH domain"/>
    <property type="match status" value="1"/>
</dbReference>
<evidence type="ECO:0000256" key="6">
    <source>
        <dbReference type="ARBA" id="ARBA00022771"/>
    </source>
</evidence>
<proteinExistence type="inferred from homology"/>
<keyword evidence="7 15" id="KW-0378">Hydrolase</keyword>
<comment type="catalytic activity">
    <reaction evidence="1 15">
        <text>Hydrolysis of DNA containing ring-opened 7-methylguanine residues, releasing 2,6-diamino-4-hydroxy-5-(N-methyl)formamidopyrimidine.</text>
        <dbReference type="EC" id="3.2.2.23"/>
    </reaction>
</comment>
<evidence type="ECO:0000256" key="8">
    <source>
        <dbReference type="ARBA" id="ARBA00022833"/>
    </source>
</evidence>
<dbReference type="InterPro" id="IPR010663">
    <property type="entry name" value="Znf_FPG/IleRS"/>
</dbReference>
<dbReference type="GO" id="GO:0003684">
    <property type="term" value="F:damaged DNA binding"/>
    <property type="evidence" value="ECO:0007669"/>
    <property type="project" value="InterPro"/>
</dbReference>
<dbReference type="SUPFAM" id="SSF81624">
    <property type="entry name" value="N-terminal domain of MutM-like DNA repair proteins"/>
    <property type="match status" value="1"/>
</dbReference>
<evidence type="ECO:0000256" key="4">
    <source>
        <dbReference type="ARBA" id="ARBA00022723"/>
    </source>
</evidence>
<protein>
    <recommendedName>
        <fullName evidence="15">Formamidopyrimidine-DNA glycosylase</fullName>
        <shortName evidence="15">Fapy-DNA glycosylase</shortName>
        <ecNumber evidence="15">3.2.2.23</ecNumber>
    </recommendedName>
    <alternativeName>
        <fullName evidence="15">DNA-(apurinic or apyrimidinic site) lyase MutM</fullName>
        <shortName evidence="15">AP lyase MutM</shortName>
        <ecNumber evidence="15">4.2.99.18</ecNumber>
    </alternativeName>
</protein>
<dbReference type="InterPro" id="IPR035937">
    <property type="entry name" value="FPG_N"/>
</dbReference>
<feature type="active site" description="Proton donor" evidence="15">
    <location>
        <position position="3"/>
    </location>
</feature>
<keyword evidence="10 15" id="KW-0234">DNA repair</keyword>
<dbReference type="PANTHER" id="PTHR22993:SF9">
    <property type="entry name" value="FORMAMIDOPYRIMIDINE-DNA GLYCOSYLASE"/>
    <property type="match status" value="1"/>
</dbReference>
<dbReference type="FunFam" id="1.10.8.50:FF:000003">
    <property type="entry name" value="Formamidopyrimidine-DNA glycosylase"/>
    <property type="match status" value="1"/>
</dbReference>
<keyword evidence="13 15" id="KW-0326">Glycosidase</keyword>
<dbReference type="PROSITE" id="PS51068">
    <property type="entry name" value="FPG_CAT"/>
    <property type="match status" value="1"/>
</dbReference>
<comment type="function">
    <text evidence="15">Involved in base excision repair of DNA damaged by oxidation or by mutagenic agents. Acts as DNA glycosylase that recognizes and removes damaged bases. Has a preference for oxidized purines, such as 7,8-dihydro-8-oxoguanine (8-oxoG). Has AP (apurinic/apyrimidinic) lyase activity and introduces nicks in the DNA strand. Cleaves the DNA backbone by beta-delta elimination to generate a single-strand break at the site of the removed base with both 3'- and 5'-phosphates.</text>
</comment>
<dbReference type="EC" id="4.2.99.18" evidence="15"/>
<dbReference type="SMART" id="SM00898">
    <property type="entry name" value="Fapy_DNA_glyco"/>
    <property type="match status" value="1"/>
</dbReference>
<dbReference type="PANTHER" id="PTHR22993">
    <property type="entry name" value="FORMAMIDOPYRIMIDINE-DNA GLYCOSYLASE"/>
    <property type="match status" value="1"/>
</dbReference>
<dbReference type="Pfam" id="PF06827">
    <property type="entry name" value="zf-FPG_IleRS"/>
    <property type="match status" value="1"/>
</dbReference>
<gene>
    <name evidence="15" type="primary">mutM</name>
    <name evidence="15" type="synonym">fpg</name>
    <name evidence="18" type="ORF">SAMN02927923_01514</name>
</gene>
<dbReference type="GO" id="GO:0008270">
    <property type="term" value="F:zinc ion binding"/>
    <property type="evidence" value="ECO:0007669"/>
    <property type="project" value="UniProtKB-UniRule"/>
</dbReference>
<dbReference type="InterPro" id="IPR010979">
    <property type="entry name" value="Ribosomal_uS13-like_H2TH"/>
</dbReference>
<dbReference type="Pfam" id="PF01149">
    <property type="entry name" value="Fapy_DNA_glyco"/>
    <property type="match status" value="1"/>
</dbReference>
<dbReference type="CDD" id="cd08966">
    <property type="entry name" value="EcFpg-like_N"/>
    <property type="match status" value="1"/>
</dbReference>
<dbReference type="SUPFAM" id="SSF57716">
    <property type="entry name" value="Glucocorticoid receptor-like (DNA-binding domain)"/>
    <property type="match status" value="1"/>
</dbReference>
<dbReference type="NCBIfam" id="NF002211">
    <property type="entry name" value="PRK01103.1"/>
    <property type="match status" value="1"/>
</dbReference>
<reference evidence="18 19" key="1">
    <citation type="submission" date="2016-10" db="EMBL/GenBank/DDBJ databases">
        <authorList>
            <person name="de Groot N.N."/>
        </authorList>
    </citation>
    <scope>NUCLEOTIDE SEQUENCE [LARGE SCALE GENOMIC DNA]</scope>
    <source>
        <strain evidence="18 19">CGMCC 1.7666</strain>
    </source>
</reference>
<evidence type="ECO:0000259" key="16">
    <source>
        <dbReference type="PROSITE" id="PS51066"/>
    </source>
</evidence>
<keyword evidence="8 15" id="KW-0862">Zinc</keyword>
<evidence type="ECO:0000256" key="10">
    <source>
        <dbReference type="ARBA" id="ARBA00023204"/>
    </source>
</evidence>
<dbReference type="InterPro" id="IPR000214">
    <property type="entry name" value="Znf_DNA_glyclase/AP_lyase"/>
</dbReference>
<dbReference type="GO" id="GO:0140078">
    <property type="term" value="F:class I DNA-(apurinic or apyrimidinic site) endonuclease activity"/>
    <property type="evidence" value="ECO:0007669"/>
    <property type="project" value="UniProtKB-EC"/>
</dbReference>
<evidence type="ECO:0000256" key="11">
    <source>
        <dbReference type="ARBA" id="ARBA00023239"/>
    </source>
</evidence>
<evidence type="ECO:0000256" key="3">
    <source>
        <dbReference type="ARBA" id="ARBA00011245"/>
    </source>
</evidence>
<evidence type="ECO:0000256" key="15">
    <source>
        <dbReference type="HAMAP-Rule" id="MF_00103"/>
    </source>
</evidence>
<keyword evidence="12 15" id="KW-0511">Multifunctional enzyme</keyword>
<dbReference type="RefSeq" id="WP_091132863.1">
    <property type="nucleotide sequence ID" value="NZ_FMVJ01000004.1"/>
</dbReference>
<feature type="binding site" evidence="15">
    <location>
        <position position="166"/>
    </location>
    <ligand>
        <name>DNA</name>
        <dbReference type="ChEBI" id="CHEBI:16991"/>
    </ligand>
</feature>